<protein>
    <recommendedName>
        <fullName evidence="1">FAR1 domain-containing protein</fullName>
    </recommendedName>
</protein>
<dbReference type="AlphaFoldDB" id="Q1STQ8"/>
<dbReference type="PANTHER" id="PTHR46328">
    <property type="entry name" value="FAR-RED IMPAIRED RESPONSIVE (FAR1) FAMILY PROTEIN-RELATED"/>
    <property type="match status" value="1"/>
</dbReference>
<dbReference type="EMBL" id="AC136139">
    <property type="protein sequence ID" value="ABE93031.1"/>
    <property type="molecule type" value="Genomic_DNA"/>
</dbReference>
<reference evidence="2" key="2">
    <citation type="submission" date="2007-04" db="EMBL/GenBank/DDBJ databases">
        <authorList>
            <consortium name="The International Medicago Genome Annotation Group"/>
        </authorList>
    </citation>
    <scope>NUCLEOTIDE SEQUENCE</scope>
</reference>
<gene>
    <name evidence="2" type="ORF">MtrDRAFT_AC136139g3v2</name>
</gene>
<evidence type="ECO:0000313" key="2">
    <source>
        <dbReference type="EMBL" id="ABE93031.1"/>
    </source>
</evidence>
<reference evidence="2" key="1">
    <citation type="submission" date="2006-03" db="EMBL/GenBank/DDBJ databases">
        <authorList>
            <person name="Shaull S."/>
            <person name="Lin S."/>
            <person name="Dixon R."/>
            <person name="May G."/>
            <person name="Sumner L."/>
            <person name="Gonzales B."/>
            <person name="Cook D."/>
            <person name="Kim D."/>
            <person name="Roe B.A."/>
        </authorList>
    </citation>
    <scope>NUCLEOTIDE SEQUENCE</scope>
</reference>
<feature type="domain" description="FAR1" evidence="1">
    <location>
        <begin position="52"/>
        <end position="95"/>
    </location>
</feature>
<dbReference type="InterPro" id="IPR004330">
    <property type="entry name" value="FAR1_DNA_bnd_dom"/>
</dbReference>
<proteinExistence type="predicted"/>
<accession>Q1STQ8</accession>
<dbReference type="PANTHER" id="PTHR46328:SF30">
    <property type="entry name" value="OS04G0641500 PROTEIN"/>
    <property type="match status" value="1"/>
</dbReference>
<name>Q1STQ8_MEDTR</name>
<organism evidence="2">
    <name type="scientific">Medicago truncatula</name>
    <name type="common">Barrel medic</name>
    <name type="synonym">Medicago tribuloides</name>
    <dbReference type="NCBI Taxonomy" id="3880"/>
    <lineage>
        <taxon>Eukaryota</taxon>
        <taxon>Viridiplantae</taxon>
        <taxon>Streptophyta</taxon>
        <taxon>Embryophyta</taxon>
        <taxon>Tracheophyta</taxon>
        <taxon>Spermatophyta</taxon>
        <taxon>Magnoliopsida</taxon>
        <taxon>eudicotyledons</taxon>
        <taxon>Gunneridae</taxon>
        <taxon>Pentapetalae</taxon>
        <taxon>rosids</taxon>
        <taxon>fabids</taxon>
        <taxon>Fabales</taxon>
        <taxon>Fabaceae</taxon>
        <taxon>Papilionoideae</taxon>
        <taxon>50 kb inversion clade</taxon>
        <taxon>NPAAA clade</taxon>
        <taxon>Hologalegina</taxon>
        <taxon>IRL clade</taxon>
        <taxon>Trifolieae</taxon>
        <taxon>Medicago</taxon>
    </lineage>
</organism>
<evidence type="ECO:0000259" key="1">
    <source>
        <dbReference type="Pfam" id="PF03101"/>
    </source>
</evidence>
<sequence length="96" mass="10860">MTDMHEHTTVNGSDDVLANVIDADSLNDRPPSELPLEPFEGMEFASIEDVKDYYVRYAKKKGFSFRMGRVTKSRTNGIVIGQEILCSKEGFRSKKN</sequence>
<dbReference type="Pfam" id="PF03101">
    <property type="entry name" value="FAR1"/>
    <property type="match status" value="1"/>
</dbReference>